<evidence type="ECO:0000256" key="6">
    <source>
        <dbReference type="ARBA" id="ARBA00023136"/>
    </source>
</evidence>
<dbReference type="InterPro" id="IPR013525">
    <property type="entry name" value="ABC2_TM"/>
</dbReference>
<evidence type="ECO:0000256" key="1">
    <source>
        <dbReference type="ARBA" id="ARBA00004141"/>
    </source>
</evidence>
<evidence type="ECO:0000313" key="9">
    <source>
        <dbReference type="Proteomes" id="UP000095282"/>
    </source>
</evidence>
<feature type="domain" description="ABC-2 type transporter transmembrane" evidence="8">
    <location>
        <begin position="2"/>
        <end position="98"/>
    </location>
</feature>
<dbReference type="eggNOG" id="KOG0061">
    <property type="taxonomic scope" value="Eukaryota"/>
</dbReference>
<dbReference type="Pfam" id="PF01061">
    <property type="entry name" value="ABC2_membrane"/>
    <property type="match status" value="1"/>
</dbReference>
<keyword evidence="6 7" id="KW-0472">Membrane</keyword>
<name>A0A1I7UHI2_9PELO</name>
<dbReference type="GO" id="GO:0140359">
    <property type="term" value="F:ABC-type transporter activity"/>
    <property type="evidence" value="ECO:0007669"/>
    <property type="project" value="InterPro"/>
</dbReference>
<dbReference type="WBParaSite" id="Csp11.Scaffold629.g9382.t1">
    <property type="protein sequence ID" value="Csp11.Scaffold629.g9382.t1"/>
    <property type="gene ID" value="Csp11.Scaffold629.g9382"/>
</dbReference>
<evidence type="ECO:0000256" key="7">
    <source>
        <dbReference type="SAM" id="Phobius"/>
    </source>
</evidence>
<comment type="subcellular location">
    <subcellularLocation>
        <location evidence="1">Membrane</location>
        <topology evidence="1">Multi-pass membrane protein</topology>
    </subcellularLocation>
</comment>
<keyword evidence="5 7" id="KW-1133">Transmembrane helix</keyword>
<evidence type="ECO:0000256" key="4">
    <source>
        <dbReference type="ARBA" id="ARBA00022801"/>
    </source>
</evidence>
<reference evidence="10" key="1">
    <citation type="submission" date="2016-11" db="UniProtKB">
        <authorList>
            <consortium name="WormBaseParasite"/>
        </authorList>
    </citation>
    <scope>IDENTIFICATION</scope>
</reference>
<dbReference type="AlphaFoldDB" id="A0A1I7UHI2"/>
<proteinExistence type="inferred from homology"/>
<evidence type="ECO:0000256" key="5">
    <source>
        <dbReference type="ARBA" id="ARBA00022989"/>
    </source>
</evidence>
<feature type="transmembrane region" description="Helical" evidence="7">
    <location>
        <begin position="30"/>
        <end position="49"/>
    </location>
</feature>
<dbReference type="PANTHER" id="PTHR10858:SF24">
    <property type="entry name" value="CELL DEATH-RELATED NUCLEASE 6"/>
    <property type="match status" value="1"/>
</dbReference>
<dbReference type="PANTHER" id="PTHR10858">
    <property type="entry name" value="DEOXYRIBONUCLEASE II"/>
    <property type="match status" value="1"/>
</dbReference>
<evidence type="ECO:0000313" key="10">
    <source>
        <dbReference type="WBParaSite" id="Csp11.Scaffold629.g9382.t1"/>
    </source>
</evidence>
<evidence type="ECO:0000259" key="8">
    <source>
        <dbReference type="Pfam" id="PF01061"/>
    </source>
</evidence>
<dbReference type="GO" id="GO:0006309">
    <property type="term" value="P:apoptotic DNA fragmentation"/>
    <property type="evidence" value="ECO:0007669"/>
    <property type="project" value="TreeGrafter"/>
</dbReference>
<dbReference type="GO" id="GO:0004531">
    <property type="term" value="F:deoxyribonuclease II activity"/>
    <property type="evidence" value="ECO:0007669"/>
    <property type="project" value="InterPro"/>
</dbReference>
<dbReference type="InterPro" id="IPR004947">
    <property type="entry name" value="DNase_II"/>
</dbReference>
<keyword evidence="3 7" id="KW-0812">Transmembrane</keyword>
<dbReference type="STRING" id="1561998.A0A1I7UHI2"/>
<keyword evidence="9" id="KW-1185">Reference proteome</keyword>
<dbReference type="eggNOG" id="KOG3825">
    <property type="taxonomic scope" value="Eukaryota"/>
</dbReference>
<evidence type="ECO:0000256" key="3">
    <source>
        <dbReference type="ARBA" id="ARBA00022692"/>
    </source>
</evidence>
<organism evidence="9 10">
    <name type="scientific">Caenorhabditis tropicalis</name>
    <dbReference type="NCBI Taxonomy" id="1561998"/>
    <lineage>
        <taxon>Eukaryota</taxon>
        <taxon>Metazoa</taxon>
        <taxon>Ecdysozoa</taxon>
        <taxon>Nematoda</taxon>
        <taxon>Chromadorea</taxon>
        <taxon>Rhabditida</taxon>
        <taxon>Rhabditina</taxon>
        <taxon>Rhabditomorpha</taxon>
        <taxon>Rhabditoidea</taxon>
        <taxon>Rhabditidae</taxon>
        <taxon>Peloderinae</taxon>
        <taxon>Caenorhabditis</taxon>
    </lineage>
</organism>
<comment type="similarity">
    <text evidence="2">Belongs to the DNase II family.</text>
</comment>
<evidence type="ECO:0000256" key="2">
    <source>
        <dbReference type="ARBA" id="ARBA00007527"/>
    </source>
</evidence>
<accession>A0A1I7UHI2</accession>
<dbReference type="Proteomes" id="UP000095282">
    <property type="component" value="Unplaced"/>
</dbReference>
<dbReference type="GO" id="GO:0016020">
    <property type="term" value="C:membrane"/>
    <property type="evidence" value="ECO:0007669"/>
    <property type="project" value="UniProtKB-SubCell"/>
</dbReference>
<dbReference type="Pfam" id="PF03265">
    <property type="entry name" value="DNase_II"/>
    <property type="match status" value="1"/>
</dbReference>
<keyword evidence="4" id="KW-0378">Hydrolase</keyword>
<dbReference type="CDD" id="cd09121">
    <property type="entry name" value="PLDc_DNaseII_2"/>
    <property type="match status" value="1"/>
</dbReference>
<dbReference type="CDD" id="cd09120">
    <property type="entry name" value="PLDc_DNaseII_1"/>
    <property type="match status" value="1"/>
</dbReference>
<sequence>MEHELPLIAREYHDGLFYVLSYYVSRCLSYLPLFTIDGSLMILISYWMIGLNNTWQQVLKSVLIAVLVEQSATSCGLFLACLFESTSMIRQFILLISLLGTTNAAYQCKDNNGNNVDWFVFYKLPHLWDHPSNFPISNGTGFMYFDVNNKNWKLMPQGMDVPNNAVYYTLQQYYTSDNQTTFQYLYNDEWPDSTIWSNSSGHAKGVTVFDQFTGFWMIHSIPKFPSIDMFRYPSNAHWYGQMGICISFNYASLGDVANQLFYYNTFTYKFNLPPKFAQSFPVLNQLQNQQYNRNPPLTSIRIMKSLGGQNFKHFAKTGEWGRDLYNDLVAPELKSSIKVETWNHQSGDEYNLPSMCDPNHLQSTLSAKYIRLPFGVNYTSYEDHSKFVVAFSENPSKPAIPYVCIGDINRQSHQLHRGGGTMCIYDQDTYFQYAAVIAETVPCSRATVEKVEALEMNRYF</sequence>
<protein>
    <submittedName>
        <fullName evidence="10">ABC2_membrane domain-containing protein</fullName>
    </submittedName>
</protein>